<feature type="transmembrane region" description="Helical" evidence="1">
    <location>
        <begin position="342"/>
        <end position="363"/>
    </location>
</feature>
<organism evidence="2 3">
    <name type="scientific">Candidatus Nephthysia bennettiae</name>
    <dbReference type="NCBI Taxonomy" id="3127016"/>
    <lineage>
        <taxon>Bacteria</taxon>
        <taxon>Bacillati</taxon>
        <taxon>Candidatus Dormiibacterota</taxon>
        <taxon>Candidatus Dormibacteria</taxon>
        <taxon>Candidatus Dormibacterales</taxon>
        <taxon>Candidatus Dormibacteraceae</taxon>
        <taxon>Candidatus Nephthysia</taxon>
    </lineage>
</organism>
<keyword evidence="1" id="KW-0812">Transmembrane</keyword>
<proteinExistence type="predicted"/>
<feature type="transmembrane region" description="Helical" evidence="1">
    <location>
        <begin position="232"/>
        <end position="252"/>
    </location>
</feature>
<evidence type="ECO:0000313" key="3">
    <source>
        <dbReference type="Proteomes" id="UP000612893"/>
    </source>
</evidence>
<feature type="transmembrane region" description="Helical" evidence="1">
    <location>
        <begin position="198"/>
        <end position="220"/>
    </location>
</feature>
<feature type="transmembrane region" description="Helical" evidence="1">
    <location>
        <begin position="128"/>
        <end position="145"/>
    </location>
</feature>
<name>A0A934KCX0_9BACT</name>
<dbReference type="EMBL" id="JAEKNR010000242">
    <property type="protein sequence ID" value="MBJ7601397.1"/>
    <property type="molecule type" value="Genomic_DNA"/>
</dbReference>
<keyword evidence="1" id="KW-1133">Transmembrane helix</keyword>
<dbReference type="AlphaFoldDB" id="A0A934KCX0"/>
<evidence type="ECO:0000256" key="1">
    <source>
        <dbReference type="SAM" id="Phobius"/>
    </source>
</evidence>
<keyword evidence="3" id="KW-1185">Reference proteome</keyword>
<gene>
    <name evidence="2" type="ORF">JF922_25405</name>
</gene>
<feature type="transmembrane region" description="Helical" evidence="1">
    <location>
        <begin position="383"/>
        <end position="405"/>
    </location>
</feature>
<feature type="transmembrane region" description="Helical" evidence="1">
    <location>
        <begin position="317"/>
        <end position="335"/>
    </location>
</feature>
<dbReference type="Proteomes" id="UP000612893">
    <property type="component" value="Unassembled WGS sequence"/>
</dbReference>
<feature type="transmembrane region" description="Helical" evidence="1">
    <location>
        <begin position="100"/>
        <end position="121"/>
    </location>
</feature>
<dbReference type="RefSeq" id="WP_338205616.1">
    <property type="nucleotide sequence ID" value="NZ_JAEKNR010000242.1"/>
</dbReference>
<reference evidence="2" key="1">
    <citation type="submission" date="2020-10" db="EMBL/GenBank/DDBJ databases">
        <title>Ca. Dormibacterota MAGs.</title>
        <authorList>
            <person name="Montgomery K."/>
        </authorList>
    </citation>
    <scope>NUCLEOTIDE SEQUENCE [LARGE SCALE GENOMIC DNA]</scope>
    <source>
        <strain evidence="2">SC8812_S17_10</strain>
    </source>
</reference>
<comment type="caution">
    <text evidence="2">The sequence shown here is derived from an EMBL/GenBank/DDBJ whole genome shotgun (WGS) entry which is preliminary data.</text>
</comment>
<accession>A0A934KCX0</accession>
<evidence type="ECO:0008006" key="4">
    <source>
        <dbReference type="Google" id="ProtNLM"/>
    </source>
</evidence>
<keyword evidence="1" id="KW-0472">Membrane</keyword>
<evidence type="ECO:0000313" key="2">
    <source>
        <dbReference type="EMBL" id="MBJ7601397.1"/>
    </source>
</evidence>
<sequence>MLLTESRPALLVAAIATLLALGLSFPLVAHLSQAVYGPPLDNIGSSAVYWNWLYALQHGRSPFDNRMWGVPFGAGWEQVPFSALQVLVSLPLTALVGPTAAFNLEILSGFGLTALATFGLARRLGMPSVPSAFAALAFTFAPFHVMQSMEHLGESHLEFLSGFLYFAVRWRQEASSRFAVGAGAVLGLSAWLDPTLTYLLLPAAASFLIASLVAAGGGRWRDLRSRAGDHARALLVTAGVAVLFLPVFALFWRRPGSGGYQGGLAGAAGTLQRPISEVVWYSARLPDYVLPWHDNPLTPPSVRAFEEALPGNFFESSLFLGYTVMALALVGLIWGRGVFVRLLPGLLALTGFLMSLQPYPHLLGVPLVAPSALLYRVLPFFRVYSRFGVLVLLGCVLLAGLGMAVLQSRLRAGRRRWLLAIPFALLAIEFNNLPPSRVTQMYPAPQEYVWLSAQPAGTLVEYPLAPSGLPDGGEPQLRTYQYYQQVHRHPMLNGDRLPGGALDAARELTTYYGPGVSAKLQSLGVRYVFVHRSRYRAEGFQVPREVPGLRHVASFGDVDVFEPGTAG</sequence>
<protein>
    <recommendedName>
        <fullName evidence="4">Glycosyltransferase RgtA/B/C/D-like domain-containing protein</fullName>
    </recommendedName>
</protein>